<evidence type="ECO:0000313" key="2">
    <source>
        <dbReference type="EMBL" id="KAE9336679.1"/>
    </source>
</evidence>
<dbReference type="AlphaFoldDB" id="A0A6G0RLL8"/>
<protein>
    <submittedName>
        <fullName evidence="2">Uncharacterized protein</fullName>
    </submittedName>
</protein>
<feature type="compositionally biased region" description="Basic and acidic residues" evidence="1">
    <location>
        <begin position="93"/>
        <end position="109"/>
    </location>
</feature>
<feature type="region of interest" description="Disordered" evidence="1">
    <location>
        <begin position="93"/>
        <end position="187"/>
    </location>
</feature>
<gene>
    <name evidence="2" type="ORF">PF008_g12904</name>
</gene>
<sequence>MSPEIVVALRAEGALNERQRVKATLGDFQALSESETNWQAQEVAEVNARLESEGRRQALEREATRNELLALREAHERDREAAFNVQKYYASQLREKRAAKTRSNPHDEIPMPPQVSAQAAQTTADGHFAAELQATPRNLQQANIKNDAASRSRSATQVKTEQSSEKRGLPGRTPPGGIDPPKKDAGK</sequence>
<dbReference type="EMBL" id="QXFY01000741">
    <property type="protein sequence ID" value="KAE9336679.1"/>
    <property type="molecule type" value="Genomic_DNA"/>
</dbReference>
<organism evidence="2 3">
    <name type="scientific">Phytophthora fragariae</name>
    <dbReference type="NCBI Taxonomy" id="53985"/>
    <lineage>
        <taxon>Eukaryota</taxon>
        <taxon>Sar</taxon>
        <taxon>Stramenopiles</taxon>
        <taxon>Oomycota</taxon>
        <taxon>Peronosporomycetes</taxon>
        <taxon>Peronosporales</taxon>
        <taxon>Peronosporaceae</taxon>
        <taxon>Phytophthora</taxon>
    </lineage>
</organism>
<comment type="caution">
    <text evidence="2">The sequence shown here is derived from an EMBL/GenBank/DDBJ whole genome shotgun (WGS) entry which is preliminary data.</text>
</comment>
<evidence type="ECO:0000313" key="3">
    <source>
        <dbReference type="Proteomes" id="UP000486351"/>
    </source>
</evidence>
<proteinExistence type="predicted"/>
<reference evidence="2 3" key="1">
    <citation type="submission" date="2018-09" db="EMBL/GenBank/DDBJ databases">
        <title>Genomic investigation of the strawberry pathogen Phytophthora fragariae indicates pathogenicity is determined by transcriptional variation in three key races.</title>
        <authorList>
            <person name="Adams T.M."/>
            <person name="Armitage A.D."/>
            <person name="Sobczyk M.K."/>
            <person name="Bates H.J."/>
            <person name="Dunwell J.M."/>
            <person name="Nellist C.F."/>
            <person name="Harrison R.J."/>
        </authorList>
    </citation>
    <scope>NUCLEOTIDE SEQUENCE [LARGE SCALE GENOMIC DNA]</scope>
    <source>
        <strain evidence="2 3">NOV-77</strain>
    </source>
</reference>
<dbReference type="Proteomes" id="UP000486351">
    <property type="component" value="Unassembled WGS sequence"/>
</dbReference>
<accession>A0A6G0RLL8</accession>
<feature type="compositionally biased region" description="Polar residues" evidence="1">
    <location>
        <begin position="115"/>
        <end position="124"/>
    </location>
</feature>
<evidence type="ECO:0000256" key="1">
    <source>
        <dbReference type="SAM" id="MobiDB-lite"/>
    </source>
</evidence>
<feature type="compositionally biased region" description="Polar residues" evidence="1">
    <location>
        <begin position="135"/>
        <end position="161"/>
    </location>
</feature>
<name>A0A6G0RLL8_9STRA</name>